<feature type="transmembrane region" description="Helical" evidence="7">
    <location>
        <begin position="483"/>
        <end position="506"/>
    </location>
</feature>
<dbReference type="Pfam" id="PF02133">
    <property type="entry name" value="Transp_cyt_pur"/>
    <property type="match status" value="1"/>
</dbReference>
<dbReference type="RefSeq" id="XP_064659857.1">
    <property type="nucleotide sequence ID" value="XM_064802496.1"/>
</dbReference>
<comment type="similarity">
    <text evidence="2">Belongs to the purine-cytosine permease (2.A.39) family.</text>
</comment>
<evidence type="ECO:0000313" key="8">
    <source>
        <dbReference type="EMBL" id="KAK5170659.1"/>
    </source>
</evidence>
<dbReference type="PANTHER" id="PTHR30618">
    <property type="entry name" value="NCS1 FAMILY PURINE/PYRIMIDINE TRANSPORTER"/>
    <property type="match status" value="1"/>
</dbReference>
<feature type="compositionally biased region" description="Basic and acidic residues" evidence="6">
    <location>
        <begin position="21"/>
        <end position="30"/>
    </location>
</feature>
<keyword evidence="9" id="KW-1185">Reference proteome</keyword>
<evidence type="ECO:0000256" key="7">
    <source>
        <dbReference type="SAM" id="Phobius"/>
    </source>
</evidence>
<feature type="region of interest" description="Disordered" evidence="6">
    <location>
        <begin position="1"/>
        <end position="30"/>
    </location>
</feature>
<evidence type="ECO:0000256" key="4">
    <source>
        <dbReference type="ARBA" id="ARBA00022989"/>
    </source>
</evidence>
<dbReference type="AlphaFoldDB" id="A0AAV9PDW4"/>
<dbReference type="GeneID" id="89926592"/>
<dbReference type="EMBL" id="JAVRRT010000007">
    <property type="protein sequence ID" value="KAK5170659.1"/>
    <property type="molecule type" value="Genomic_DNA"/>
</dbReference>
<accession>A0AAV9PDW4</accession>
<feature type="transmembrane region" description="Helical" evidence="7">
    <location>
        <begin position="398"/>
        <end position="422"/>
    </location>
</feature>
<evidence type="ECO:0000313" key="9">
    <source>
        <dbReference type="Proteomes" id="UP001337655"/>
    </source>
</evidence>
<organism evidence="8 9">
    <name type="scientific">Saxophila tyrrhenica</name>
    <dbReference type="NCBI Taxonomy" id="1690608"/>
    <lineage>
        <taxon>Eukaryota</taxon>
        <taxon>Fungi</taxon>
        <taxon>Dikarya</taxon>
        <taxon>Ascomycota</taxon>
        <taxon>Pezizomycotina</taxon>
        <taxon>Dothideomycetes</taxon>
        <taxon>Dothideomycetidae</taxon>
        <taxon>Mycosphaerellales</taxon>
        <taxon>Extremaceae</taxon>
        <taxon>Saxophila</taxon>
    </lineage>
</organism>
<dbReference type="InterPro" id="IPR001248">
    <property type="entry name" value="Pur-cyt_permease"/>
</dbReference>
<protein>
    <recommendedName>
        <fullName evidence="10">Allantoin permease</fullName>
    </recommendedName>
</protein>
<keyword evidence="5 7" id="KW-0472">Membrane</keyword>
<keyword evidence="4 7" id="KW-1133">Transmembrane helix</keyword>
<feature type="transmembrane region" description="Helical" evidence="7">
    <location>
        <begin position="120"/>
        <end position="141"/>
    </location>
</feature>
<evidence type="ECO:0000256" key="5">
    <source>
        <dbReference type="ARBA" id="ARBA00023136"/>
    </source>
</evidence>
<comment type="caution">
    <text evidence="8">The sequence shown here is derived from an EMBL/GenBank/DDBJ whole genome shotgun (WGS) entry which is preliminary data.</text>
</comment>
<sequence>MSRFGTKLRSAVQAQHTHQHNANDEGEKDFGKWSNVDLQPSPPSERNWSPWYYFAFQFSIAFSPTTYNIGSSLFSIGLTWWTIIIASFLGTGLCCCVLFANARGPTLYHVGFPVYTRISAGIYGSLFFIFIRAVVAVFYMGTQTYYASRLMDVSLRCIFGSSWENIPNHLPESAGITTAQMVAFLLTWLFQFPFAWLHPSKAGPLFVVKSVLSPTAYIATMIWALVKFGGVDLNLGEKISGTDLGWGFMRSINTVVSGVVPPMVNIGDLARYGNRPRDVFPLTLGLFLSKPAVIMLGLFTTAAGAKHYGVANWNLWDFYGLVLDEYWNSGSRTLVCLGAFIQCFATIVTNVSSNAIPVGCDLSGLFPKYFTIVRGMILCHLLVWPVVPWLLVNSAENFLTFLGSYICFITPVVAIMIVDYYFSRKGNIHVPSLYQPETSSPYYFTKGFNLRAYAAWVVGVVLVISGIAGAINPGSISNTAVNIYYCGFILSFSGAAVTYYLLCLIWPVQVYPTGRHEGGHEEREAMAPTEGFFMDDSPLPGYIREKMLFGEEPLSSSPEAETPVVAGKEFDGSEKK</sequence>
<feature type="transmembrane region" description="Helical" evidence="7">
    <location>
        <begin position="279"/>
        <end position="299"/>
    </location>
</feature>
<feature type="region of interest" description="Disordered" evidence="6">
    <location>
        <begin position="553"/>
        <end position="576"/>
    </location>
</feature>
<dbReference type="CDD" id="cd11482">
    <property type="entry name" value="SLC-NCS1sbd_NRT1-like"/>
    <property type="match status" value="1"/>
</dbReference>
<dbReference type="Gene3D" id="1.10.4160.10">
    <property type="entry name" value="Hydantoin permease"/>
    <property type="match status" value="1"/>
</dbReference>
<dbReference type="PANTHER" id="PTHR30618:SF0">
    <property type="entry name" value="PURINE-URACIL PERMEASE NCS1"/>
    <property type="match status" value="1"/>
</dbReference>
<feature type="transmembrane region" description="Helical" evidence="7">
    <location>
        <begin position="206"/>
        <end position="226"/>
    </location>
</feature>
<evidence type="ECO:0000256" key="1">
    <source>
        <dbReference type="ARBA" id="ARBA00004141"/>
    </source>
</evidence>
<evidence type="ECO:0000256" key="6">
    <source>
        <dbReference type="SAM" id="MobiDB-lite"/>
    </source>
</evidence>
<feature type="transmembrane region" description="Helical" evidence="7">
    <location>
        <begin position="372"/>
        <end position="392"/>
    </location>
</feature>
<dbReference type="InterPro" id="IPR045225">
    <property type="entry name" value="Uracil/uridine/allantoin_perm"/>
</dbReference>
<proteinExistence type="inferred from homology"/>
<name>A0AAV9PDW4_9PEZI</name>
<feature type="transmembrane region" description="Helical" evidence="7">
    <location>
        <begin position="453"/>
        <end position="471"/>
    </location>
</feature>
<reference evidence="8 9" key="1">
    <citation type="submission" date="2023-08" db="EMBL/GenBank/DDBJ databases">
        <title>Black Yeasts Isolated from many extreme environments.</title>
        <authorList>
            <person name="Coleine C."/>
            <person name="Stajich J.E."/>
            <person name="Selbmann L."/>
        </authorList>
    </citation>
    <scope>NUCLEOTIDE SEQUENCE [LARGE SCALE GENOMIC DNA]</scope>
    <source>
        <strain evidence="8 9">CCFEE 5935</strain>
    </source>
</reference>
<dbReference type="GO" id="GO:0015205">
    <property type="term" value="F:nucleobase transmembrane transporter activity"/>
    <property type="evidence" value="ECO:0007669"/>
    <property type="project" value="TreeGrafter"/>
</dbReference>
<evidence type="ECO:0000256" key="2">
    <source>
        <dbReference type="ARBA" id="ARBA00008974"/>
    </source>
</evidence>
<gene>
    <name evidence="8" type="ORF">LTR77_005248</name>
</gene>
<keyword evidence="3 7" id="KW-0812">Transmembrane</keyword>
<evidence type="ECO:0008006" key="10">
    <source>
        <dbReference type="Google" id="ProtNLM"/>
    </source>
</evidence>
<dbReference type="GO" id="GO:0005886">
    <property type="term" value="C:plasma membrane"/>
    <property type="evidence" value="ECO:0007669"/>
    <property type="project" value="TreeGrafter"/>
</dbReference>
<evidence type="ECO:0000256" key="3">
    <source>
        <dbReference type="ARBA" id="ARBA00022692"/>
    </source>
</evidence>
<feature type="transmembrane region" description="Helical" evidence="7">
    <location>
        <begin position="331"/>
        <end position="351"/>
    </location>
</feature>
<comment type="subcellular location">
    <subcellularLocation>
        <location evidence="1">Membrane</location>
        <topology evidence="1">Multi-pass membrane protein</topology>
    </subcellularLocation>
</comment>
<feature type="transmembrane region" description="Helical" evidence="7">
    <location>
        <begin position="80"/>
        <end position="100"/>
    </location>
</feature>
<dbReference type="Proteomes" id="UP001337655">
    <property type="component" value="Unassembled WGS sequence"/>
</dbReference>
<feature type="transmembrane region" description="Helical" evidence="7">
    <location>
        <begin position="174"/>
        <end position="194"/>
    </location>
</feature>